<dbReference type="InterPro" id="IPR012337">
    <property type="entry name" value="RNaseH-like_sf"/>
</dbReference>
<name>A0ABY7GBS1_MYAAR</name>
<protein>
    <recommendedName>
        <fullName evidence="3">Integrase catalytic domain-containing protein</fullName>
    </recommendedName>
</protein>
<evidence type="ECO:0000313" key="1">
    <source>
        <dbReference type="EMBL" id="WAR31833.1"/>
    </source>
</evidence>
<dbReference type="InterPro" id="IPR036397">
    <property type="entry name" value="RNaseH_sf"/>
</dbReference>
<sequence length="139" mass="15550">MVNLVIRKYCCYPGKTPLASSCDRCQRAKGDPTASPTLSNPLPIRFHIDLIGPTTKKFEWAFSFLVCVCNPTRWVEVFPIRAQSASEFAGVLHGEIFWRYGASNVIVTMQFVRFTAGYNPQASGCVERQNATVIKTIKN</sequence>
<accession>A0ABY7GBS1</accession>
<dbReference type="SUPFAM" id="SSF53098">
    <property type="entry name" value="Ribonuclease H-like"/>
    <property type="match status" value="1"/>
</dbReference>
<dbReference type="Proteomes" id="UP001164746">
    <property type="component" value="Chromosome 17"/>
</dbReference>
<organism evidence="1 2">
    <name type="scientific">Mya arenaria</name>
    <name type="common">Soft-shell clam</name>
    <dbReference type="NCBI Taxonomy" id="6604"/>
    <lineage>
        <taxon>Eukaryota</taxon>
        <taxon>Metazoa</taxon>
        <taxon>Spiralia</taxon>
        <taxon>Lophotrochozoa</taxon>
        <taxon>Mollusca</taxon>
        <taxon>Bivalvia</taxon>
        <taxon>Autobranchia</taxon>
        <taxon>Heteroconchia</taxon>
        <taxon>Euheterodonta</taxon>
        <taxon>Imparidentia</taxon>
        <taxon>Neoheterodontei</taxon>
        <taxon>Myida</taxon>
        <taxon>Myoidea</taxon>
        <taxon>Myidae</taxon>
        <taxon>Mya</taxon>
    </lineage>
</organism>
<evidence type="ECO:0008006" key="3">
    <source>
        <dbReference type="Google" id="ProtNLM"/>
    </source>
</evidence>
<keyword evidence="2" id="KW-1185">Reference proteome</keyword>
<dbReference type="Gene3D" id="3.30.420.10">
    <property type="entry name" value="Ribonuclease H-like superfamily/Ribonuclease H"/>
    <property type="match status" value="1"/>
</dbReference>
<gene>
    <name evidence="1" type="ORF">MAR_034375</name>
</gene>
<dbReference type="EMBL" id="CP111028">
    <property type="protein sequence ID" value="WAR31833.1"/>
    <property type="molecule type" value="Genomic_DNA"/>
</dbReference>
<evidence type="ECO:0000313" key="2">
    <source>
        <dbReference type="Proteomes" id="UP001164746"/>
    </source>
</evidence>
<reference evidence="1" key="1">
    <citation type="submission" date="2022-11" db="EMBL/GenBank/DDBJ databases">
        <title>Centuries of genome instability and evolution in soft-shell clam transmissible cancer (bioRxiv).</title>
        <authorList>
            <person name="Hart S.F.M."/>
            <person name="Yonemitsu M.A."/>
            <person name="Giersch R.M."/>
            <person name="Beal B.F."/>
            <person name="Arriagada G."/>
            <person name="Davis B.W."/>
            <person name="Ostrander E.A."/>
            <person name="Goff S.P."/>
            <person name="Metzger M.J."/>
        </authorList>
    </citation>
    <scope>NUCLEOTIDE SEQUENCE</scope>
    <source>
        <strain evidence="1">MELC-2E11</strain>
        <tissue evidence="1">Siphon/mantle</tissue>
    </source>
</reference>
<proteinExistence type="predicted"/>
<feature type="non-terminal residue" evidence="1">
    <location>
        <position position="139"/>
    </location>
</feature>